<feature type="domain" description="DUF4113" evidence="1">
    <location>
        <begin position="78"/>
        <end position="129"/>
    </location>
</feature>
<sequence>MSNRFHKADFYYNTATFRFPVSTSDSSERIKGAFAAFETVYRENIPFKKLGLHLREITREKPEQTLLFDKIDRDQSCALMKALDDVNSKMETRTINYASSGLSQPKRWRTEFNLKSPAYTTRWDELLRVL</sequence>
<accession>A0ABN6EX15</accession>
<dbReference type="InterPro" id="IPR025188">
    <property type="entry name" value="DUF4113"/>
</dbReference>
<reference evidence="2 3" key="1">
    <citation type="submission" date="2021-02" db="EMBL/GenBank/DDBJ databases">
        <title>Complete genome of Desulfoluna sp. strain ASN36.</title>
        <authorList>
            <person name="Takahashi A."/>
            <person name="Kojima H."/>
            <person name="Fukui M."/>
        </authorList>
    </citation>
    <scope>NUCLEOTIDE SEQUENCE [LARGE SCALE GENOMIC DNA]</scope>
    <source>
        <strain evidence="2 3">ASN36</strain>
    </source>
</reference>
<evidence type="ECO:0000259" key="1">
    <source>
        <dbReference type="Pfam" id="PF13438"/>
    </source>
</evidence>
<organism evidence="2 3">
    <name type="scientific">Desulfoluna limicola</name>
    <dbReference type="NCBI Taxonomy" id="2810562"/>
    <lineage>
        <taxon>Bacteria</taxon>
        <taxon>Pseudomonadati</taxon>
        <taxon>Thermodesulfobacteriota</taxon>
        <taxon>Desulfobacteria</taxon>
        <taxon>Desulfobacterales</taxon>
        <taxon>Desulfolunaceae</taxon>
        <taxon>Desulfoluna</taxon>
    </lineage>
</organism>
<evidence type="ECO:0000313" key="2">
    <source>
        <dbReference type="EMBL" id="BCS94909.1"/>
    </source>
</evidence>
<gene>
    <name evidence="2" type="ORF">DSLASN_05410</name>
</gene>
<name>A0ABN6EX15_9BACT</name>
<keyword evidence="3" id="KW-1185">Reference proteome</keyword>
<dbReference type="Pfam" id="PF13438">
    <property type="entry name" value="DUF4113"/>
    <property type="match status" value="1"/>
</dbReference>
<evidence type="ECO:0000313" key="3">
    <source>
        <dbReference type="Proteomes" id="UP001320148"/>
    </source>
</evidence>
<dbReference type="Proteomes" id="UP001320148">
    <property type="component" value="Chromosome"/>
</dbReference>
<protein>
    <recommendedName>
        <fullName evidence="1">DUF4113 domain-containing protein</fullName>
    </recommendedName>
</protein>
<dbReference type="EMBL" id="AP024488">
    <property type="protein sequence ID" value="BCS94909.1"/>
    <property type="molecule type" value="Genomic_DNA"/>
</dbReference>
<proteinExistence type="predicted"/>